<proteinExistence type="predicted"/>
<protein>
    <submittedName>
        <fullName evidence="3">Phosphatase PAP2 family protein</fullName>
    </submittedName>
</protein>
<dbReference type="RefSeq" id="WP_340357929.1">
    <property type="nucleotide sequence ID" value="NZ_JBBKZU010000006.1"/>
</dbReference>
<feature type="transmembrane region" description="Helical" evidence="1">
    <location>
        <begin position="200"/>
        <end position="221"/>
    </location>
</feature>
<feature type="domain" description="Phosphatidic acid phosphatase type 2/haloperoxidase" evidence="2">
    <location>
        <begin position="120"/>
        <end position="224"/>
    </location>
</feature>
<keyword evidence="1" id="KW-0812">Transmembrane</keyword>
<feature type="transmembrane region" description="Helical" evidence="1">
    <location>
        <begin position="145"/>
        <end position="165"/>
    </location>
</feature>
<evidence type="ECO:0000259" key="2">
    <source>
        <dbReference type="Pfam" id="PF01569"/>
    </source>
</evidence>
<feature type="transmembrane region" description="Helical" evidence="1">
    <location>
        <begin position="71"/>
        <end position="92"/>
    </location>
</feature>
<keyword evidence="1" id="KW-1133">Transmembrane helix</keyword>
<dbReference type="InterPro" id="IPR000326">
    <property type="entry name" value="PAP2/HPO"/>
</dbReference>
<keyword evidence="4" id="KW-1185">Reference proteome</keyword>
<organism evidence="3 4">
    <name type="scientific">Variovorax ureilyticus</name>
    <dbReference type="NCBI Taxonomy" id="1836198"/>
    <lineage>
        <taxon>Bacteria</taxon>
        <taxon>Pseudomonadati</taxon>
        <taxon>Pseudomonadota</taxon>
        <taxon>Betaproteobacteria</taxon>
        <taxon>Burkholderiales</taxon>
        <taxon>Comamonadaceae</taxon>
        <taxon>Variovorax</taxon>
    </lineage>
</organism>
<dbReference type="Pfam" id="PF01569">
    <property type="entry name" value="PAP2"/>
    <property type="match status" value="1"/>
</dbReference>
<evidence type="ECO:0000256" key="1">
    <source>
        <dbReference type="SAM" id="Phobius"/>
    </source>
</evidence>
<dbReference type="EMBL" id="JBBKZU010000006">
    <property type="protein sequence ID" value="MEJ8812687.1"/>
    <property type="molecule type" value="Genomic_DNA"/>
</dbReference>
<keyword evidence="1" id="KW-0472">Membrane</keyword>
<feature type="transmembrane region" description="Helical" evidence="1">
    <location>
        <begin position="99"/>
        <end position="120"/>
    </location>
</feature>
<name>A0ABU8VHP9_9BURK</name>
<comment type="caution">
    <text evidence="3">The sequence shown here is derived from an EMBL/GenBank/DDBJ whole genome shotgun (WGS) entry which is preliminary data.</text>
</comment>
<dbReference type="Proteomes" id="UP001365846">
    <property type="component" value="Unassembled WGS sequence"/>
</dbReference>
<feature type="transmembrane region" description="Helical" evidence="1">
    <location>
        <begin position="32"/>
        <end position="51"/>
    </location>
</feature>
<evidence type="ECO:0000313" key="3">
    <source>
        <dbReference type="EMBL" id="MEJ8812687.1"/>
    </source>
</evidence>
<reference evidence="3 4" key="1">
    <citation type="submission" date="2024-03" db="EMBL/GenBank/DDBJ databases">
        <title>Novel species of the genus Variovorax.</title>
        <authorList>
            <person name="Liu Q."/>
            <person name="Xin Y.-H."/>
        </authorList>
    </citation>
    <scope>NUCLEOTIDE SEQUENCE [LARGE SCALE GENOMIC DNA]</scope>
    <source>
        <strain evidence="3 4">KACC 18899</strain>
    </source>
</reference>
<evidence type="ECO:0000313" key="4">
    <source>
        <dbReference type="Proteomes" id="UP001365846"/>
    </source>
</evidence>
<dbReference type="Gene3D" id="1.20.144.10">
    <property type="entry name" value="Phosphatidic acid phosphatase type 2/haloperoxidase"/>
    <property type="match status" value="1"/>
</dbReference>
<feature type="transmembrane region" description="Helical" evidence="1">
    <location>
        <begin position="177"/>
        <end position="194"/>
    </location>
</feature>
<gene>
    <name evidence="3" type="ORF">WKW77_16495</name>
</gene>
<sequence length="251" mass="28062">MNPSRPGLASHPSPRWAADLGLRMRRYLPLKVVGTTVWTWIFFIGYFHLLREPASPVTVMPLTALDRLIPFQPPALIAYFSLWVYVGVAPGLQLTFRELVSYGIWVGALCLTGLGFFYFWPTQIPTIPKDPTDFPGFEILRGVDAAGNACPSMHVAVAIFTAIWVDHVFRAIRAPAWLRLINAAWFLAIVYSTLATRQHVVLDAVAGAVLGIAFAIPSLYWRPRPTPSPRAEADIMEMHGRRVDRSLPRRG</sequence>
<accession>A0ABU8VHP9</accession>